<keyword evidence="6 14" id="KW-0479">Metal-binding</keyword>
<dbReference type="SUPFAM" id="SSF57850">
    <property type="entry name" value="RING/U-box"/>
    <property type="match status" value="1"/>
</dbReference>
<dbReference type="EC" id="2.3.2.27" evidence="14"/>
<dbReference type="Gene3D" id="3.30.40.10">
    <property type="entry name" value="Zinc/RING finger domain, C3HC4 (zinc finger)"/>
    <property type="match status" value="1"/>
</dbReference>
<evidence type="ECO:0000256" key="5">
    <source>
        <dbReference type="ARBA" id="ARBA00022679"/>
    </source>
</evidence>
<evidence type="ECO:0000256" key="15">
    <source>
        <dbReference type="SAM" id="Coils"/>
    </source>
</evidence>
<keyword evidence="7 13" id="KW-0863">Zinc-finger</keyword>
<evidence type="ECO:0000256" key="12">
    <source>
        <dbReference type="ARBA" id="ARBA00023242"/>
    </source>
</evidence>
<evidence type="ECO:0000256" key="3">
    <source>
        <dbReference type="ARBA" id="ARBA00004906"/>
    </source>
</evidence>
<reference evidence="17" key="1">
    <citation type="submission" date="2021-01" db="EMBL/GenBank/DDBJ databases">
        <authorList>
            <person name="Corre E."/>
            <person name="Pelletier E."/>
            <person name="Niang G."/>
            <person name="Scheremetjew M."/>
            <person name="Finn R."/>
            <person name="Kale V."/>
            <person name="Holt S."/>
            <person name="Cochrane G."/>
            <person name="Meng A."/>
            <person name="Brown T."/>
            <person name="Cohen L."/>
        </authorList>
    </citation>
    <scope>NUCLEOTIDE SEQUENCE</scope>
    <source>
        <strain evidence="17">NIES-2562</strain>
    </source>
</reference>
<comment type="pathway">
    <text evidence="3 14">Protein modification; protein ubiquitination.</text>
</comment>
<comment type="similarity">
    <text evidence="4 14">Belongs to the BRE1 family.</text>
</comment>
<dbReference type="PANTHER" id="PTHR23163">
    <property type="entry name" value="RING FINGER PROTEIN-RELATED"/>
    <property type="match status" value="1"/>
</dbReference>
<dbReference type="Pfam" id="PF00097">
    <property type="entry name" value="zf-C3HC4"/>
    <property type="match status" value="1"/>
</dbReference>
<accession>A0A7S3D0F0</accession>
<dbReference type="PANTHER" id="PTHR23163:SF0">
    <property type="entry name" value="E3 UBIQUITIN-PROTEIN LIGASE BRE1"/>
    <property type="match status" value="1"/>
</dbReference>
<dbReference type="PROSITE" id="PS50089">
    <property type="entry name" value="ZF_RING_2"/>
    <property type="match status" value="1"/>
</dbReference>
<dbReference type="GO" id="GO:0016567">
    <property type="term" value="P:protein ubiquitination"/>
    <property type="evidence" value="ECO:0007669"/>
    <property type="project" value="UniProtKB-UniRule"/>
</dbReference>
<evidence type="ECO:0000313" key="18">
    <source>
        <dbReference type="EMBL" id="CAE0242610.1"/>
    </source>
</evidence>
<keyword evidence="8 14" id="KW-0833">Ubl conjugation pathway</keyword>
<dbReference type="InterPro" id="IPR018957">
    <property type="entry name" value="Znf_C3HC4_RING-type"/>
</dbReference>
<evidence type="ECO:0000256" key="14">
    <source>
        <dbReference type="RuleBase" id="RU365038"/>
    </source>
</evidence>
<dbReference type="InterPro" id="IPR001841">
    <property type="entry name" value="Znf_RING"/>
</dbReference>
<sequence>MAGALEELHAKLDTYQEQLADKDDVRTNHLRETIELKRRLKRTEAELAETRTKAEKGVELVDTVTQLIAEKDQVIRSLNETLLATRAEMEARKQLELAAVTAVQKAEEDMKLQESELNAVKEKLKGVGEVGVEKDVGVTELRARVNALERVKKDMEGRLERLTSLDANSSKEGELTKKLESAKSELEEYKKLCVCSICNGRIKNCLITKCYHSFCRQCIEKNIAVRNRKCPICHVPYGDRDVQDFYY</sequence>
<keyword evidence="11 14" id="KW-0175">Coiled coil</keyword>
<comment type="subcellular location">
    <subcellularLocation>
        <location evidence="2 14">Nucleus</location>
    </subcellularLocation>
</comment>
<evidence type="ECO:0000256" key="4">
    <source>
        <dbReference type="ARBA" id="ARBA00005555"/>
    </source>
</evidence>
<feature type="coiled-coil region" evidence="15">
    <location>
        <begin position="103"/>
        <end position="192"/>
    </location>
</feature>
<evidence type="ECO:0000256" key="11">
    <source>
        <dbReference type="ARBA" id="ARBA00023054"/>
    </source>
</evidence>
<evidence type="ECO:0000256" key="10">
    <source>
        <dbReference type="ARBA" id="ARBA00022853"/>
    </source>
</evidence>
<comment type="catalytic activity">
    <reaction evidence="1 14">
        <text>S-ubiquitinyl-[E2 ubiquitin-conjugating enzyme]-L-cysteine + [acceptor protein]-L-lysine = [E2 ubiquitin-conjugating enzyme]-L-cysteine + N(6)-ubiquitinyl-[acceptor protein]-L-lysine.</text>
        <dbReference type="EC" id="2.3.2.27"/>
    </reaction>
</comment>
<keyword evidence="12 14" id="KW-0539">Nucleus</keyword>
<keyword evidence="5 14" id="KW-0808">Transferase</keyword>
<dbReference type="PROSITE" id="PS00518">
    <property type="entry name" value="ZF_RING_1"/>
    <property type="match status" value="1"/>
</dbReference>
<dbReference type="GO" id="GO:0006325">
    <property type="term" value="P:chromatin organization"/>
    <property type="evidence" value="ECO:0007669"/>
    <property type="project" value="UniProtKB-KW"/>
</dbReference>
<evidence type="ECO:0000256" key="2">
    <source>
        <dbReference type="ARBA" id="ARBA00004123"/>
    </source>
</evidence>
<dbReference type="AlphaFoldDB" id="A0A7S3D0F0"/>
<keyword evidence="10 14" id="KW-0156">Chromatin regulator</keyword>
<feature type="coiled-coil region" evidence="15">
    <location>
        <begin position="5"/>
        <end position="53"/>
    </location>
</feature>
<dbReference type="InterPro" id="IPR013083">
    <property type="entry name" value="Znf_RING/FYVE/PHD"/>
</dbReference>
<dbReference type="GO" id="GO:0005634">
    <property type="term" value="C:nucleus"/>
    <property type="evidence" value="ECO:0007669"/>
    <property type="project" value="UniProtKB-SubCell"/>
</dbReference>
<dbReference type="GO" id="GO:0033503">
    <property type="term" value="C:HULC complex"/>
    <property type="evidence" value="ECO:0007669"/>
    <property type="project" value="TreeGrafter"/>
</dbReference>
<evidence type="ECO:0000256" key="13">
    <source>
        <dbReference type="PROSITE-ProRule" id="PRU00175"/>
    </source>
</evidence>
<evidence type="ECO:0000256" key="6">
    <source>
        <dbReference type="ARBA" id="ARBA00022723"/>
    </source>
</evidence>
<organism evidence="17">
    <name type="scientific">Palpitomonas bilix</name>
    <dbReference type="NCBI Taxonomy" id="652834"/>
    <lineage>
        <taxon>Eukaryota</taxon>
        <taxon>Eukaryota incertae sedis</taxon>
    </lineage>
</organism>
<proteinExistence type="inferred from homology"/>
<evidence type="ECO:0000256" key="8">
    <source>
        <dbReference type="ARBA" id="ARBA00022786"/>
    </source>
</evidence>
<name>A0A7S3D0F0_9EUKA</name>
<evidence type="ECO:0000313" key="17">
    <source>
        <dbReference type="EMBL" id="CAE0242609.1"/>
    </source>
</evidence>
<keyword evidence="9 14" id="KW-0862">Zinc</keyword>
<dbReference type="InterPro" id="IPR013956">
    <property type="entry name" value="E3_ubiquit_lig_Bre1"/>
</dbReference>
<dbReference type="EMBL" id="HBIB01007683">
    <property type="protein sequence ID" value="CAE0242609.1"/>
    <property type="molecule type" value="Transcribed_RNA"/>
</dbReference>
<protein>
    <recommendedName>
        <fullName evidence="14">E3 ubiquitin protein ligase</fullName>
        <ecNumber evidence="14">2.3.2.27</ecNumber>
    </recommendedName>
</protein>
<dbReference type="InterPro" id="IPR017907">
    <property type="entry name" value="Znf_RING_CS"/>
</dbReference>
<feature type="domain" description="RING-type" evidence="16">
    <location>
        <begin position="195"/>
        <end position="234"/>
    </location>
</feature>
<evidence type="ECO:0000256" key="7">
    <source>
        <dbReference type="ARBA" id="ARBA00022771"/>
    </source>
</evidence>
<dbReference type="GO" id="GO:0008270">
    <property type="term" value="F:zinc ion binding"/>
    <property type="evidence" value="ECO:0007669"/>
    <property type="project" value="UniProtKB-KW"/>
</dbReference>
<evidence type="ECO:0000259" key="16">
    <source>
        <dbReference type="PROSITE" id="PS50089"/>
    </source>
</evidence>
<dbReference type="EMBL" id="HBIB01007684">
    <property type="protein sequence ID" value="CAE0242610.1"/>
    <property type="molecule type" value="Transcribed_RNA"/>
</dbReference>
<dbReference type="UniPathway" id="UPA00143"/>
<evidence type="ECO:0000256" key="1">
    <source>
        <dbReference type="ARBA" id="ARBA00000900"/>
    </source>
</evidence>
<dbReference type="SMART" id="SM00184">
    <property type="entry name" value="RING"/>
    <property type="match status" value="1"/>
</dbReference>
<dbReference type="GO" id="GO:0061630">
    <property type="term" value="F:ubiquitin protein ligase activity"/>
    <property type="evidence" value="ECO:0007669"/>
    <property type="project" value="UniProtKB-EC"/>
</dbReference>
<evidence type="ECO:0000256" key="9">
    <source>
        <dbReference type="ARBA" id="ARBA00022833"/>
    </source>
</evidence>
<gene>
    <name evidence="17" type="ORF">PBIL07802_LOCUS4774</name>
    <name evidence="18" type="ORF">PBIL07802_LOCUS4775</name>
</gene>
<dbReference type="CDD" id="cd16499">
    <property type="entry name" value="RING-HC_Bre1-like"/>
    <property type="match status" value="1"/>
</dbReference>